<dbReference type="RefSeq" id="WP_081113129.1">
    <property type="nucleotide sequence ID" value="NZ_CAMITG010000005.1"/>
</dbReference>
<gene>
    <name evidence="1" type="ORF">I6G64_21655</name>
</gene>
<dbReference type="Proteomes" id="UP000594967">
    <property type="component" value="Chromosome"/>
</dbReference>
<dbReference type="SUPFAM" id="SSF81301">
    <property type="entry name" value="Nucleotidyltransferase"/>
    <property type="match status" value="1"/>
</dbReference>
<dbReference type="EMBL" id="CP065673">
    <property type="protein sequence ID" value="QPS20137.1"/>
    <property type="molecule type" value="Genomic_DNA"/>
</dbReference>
<reference evidence="1 2" key="1">
    <citation type="submission" date="2020-12" db="EMBL/GenBank/DDBJ databases">
        <title>FDA dAtabase for Regulatory Grade micrObial Sequences (FDA-ARGOS): Supporting development and validation of Infectious Disease Dx tests.</title>
        <authorList>
            <person name="Sproer C."/>
            <person name="Gronow S."/>
            <person name="Severitt S."/>
            <person name="Schroder I."/>
            <person name="Tallon L."/>
            <person name="Sadzewicz L."/>
            <person name="Zhao X."/>
            <person name="Boylan J."/>
            <person name="Ott S."/>
            <person name="Bowen H."/>
            <person name="Vavikolanu K."/>
            <person name="Mehta A."/>
            <person name="Aluvathingal J."/>
            <person name="Nadendla S."/>
            <person name="Lowell S."/>
            <person name="Myers T."/>
            <person name="Yan Y."/>
            <person name="Sichtig H."/>
        </authorList>
    </citation>
    <scope>NUCLEOTIDE SEQUENCE [LARGE SCALE GENOMIC DNA]</scope>
    <source>
        <strain evidence="1 2">FDAARGOS_907</strain>
    </source>
</reference>
<dbReference type="Gene3D" id="3.30.460.10">
    <property type="entry name" value="Beta Polymerase, domain 2"/>
    <property type="match status" value="1"/>
</dbReference>
<accession>A0A7T2SRJ0</accession>
<name>A0A7T2SRJ0_SERPL</name>
<evidence type="ECO:0000313" key="2">
    <source>
        <dbReference type="Proteomes" id="UP000594967"/>
    </source>
</evidence>
<sequence length="45" mass="5093">MREIVVAPYDEKWPAMFNAENFLLQALLGDVVRKIHHIGSTSVPV</sequence>
<organism evidence="1 2">
    <name type="scientific">Serratia plymuthica</name>
    <dbReference type="NCBI Taxonomy" id="82996"/>
    <lineage>
        <taxon>Bacteria</taxon>
        <taxon>Pseudomonadati</taxon>
        <taxon>Pseudomonadota</taxon>
        <taxon>Gammaproteobacteria</taxon>
        <taxon>Enterobacterales</taxon>
        <taxon>Yersiniaceae</taxon>
        <taxon>Serratia</taxon>
    </lineage>
</organism>
<protein>
    <submittedName>
        <fullName evidence="1">GrpB family protein</fullName>
    </submittedName>
</protein>
<keyword evidence="2" id="KW-1185">Reference proteome</keyword>
<dbReference type="InterPro" id="IPR007344">
    <property type="entry name" value="GrpB/CoaE"/>
</dbReference>
<dbReference type="Pfam" id="PF04229">
    <property type="entry name" value="GrpB"/>
    <property type="match status" value="1"/>
</dbReference>
<evidence type="ECO:0000313" key="1">
    <source>
        <dbReference type="EMBL" id="QPS20137.1"/>
    </source>
</evidence>
<dbReference type="InterPro" id="IPR043519">
    <property type="entry name" value="NT_sf"/>
</dbReference>
<proteinExistence type="predicted"/>